<dbReference type="PANTHER" id="PTHR32432">
    <property type="entry name" value="CELL DIVISION PROTEIN FTSA-RELATED"/>
    <property type="match status" value="1"/>
</dbReference>
<dbReference type="EMBL" id="BARU01028936">
    <property type="protein sequence ID" value="GAH75545.1"/>
    <property type="molecule type" value="Genomic_DNA"/>
</dbReference>
<name>X1J220_9ZZZZ</name>
<proteinExistence type="predicted"/>
<reference evidence="1" key="1">
    <citation type="journal article" date="2014" name="Front. Microbiol.">
        <title>High frequency of phylogenetically diverse reductive dehalogenase-homologous genes in deep subseafloor sedimentary metagenomes.</title>
        <authorList>
            <person name="Kawai M."/>
            <person name="Futagami T."/>
            <person name="Toyoda A."/>
            <person name="Takaki Y."/>
            <person name="Nishi S."/>
            <person name="Hori S."/>
            <person name="Arai W."/>
            <person name="Tsubouchi T."/>
            <person name="Morono Y."/>
            <person name="Uchiyama I."/>
            <person name="Ito T."/>
            <person name="Fujiyama A."/>
            <person name="Inagaki F."/>
            <person name="Takami H."/>
        </authorList>
    </citation>
    <scope>NUCLEOTIDE SEQUENCE</scope>
    <source>
        <strain evidence="1">Expedition CK06-06</strain>
    </source>
</reference>
<dbReference type="InterPro" id="IPR050696">
    <property type="entry name" value="FtsA/MreB"/>
</dbReference>
<comment type="caution">
    <text evidence="1">The sequence shown here is derived from an EMBL/GenBank/DDBJ whole genome shotgun (WGS) entry which is preliminary data.</text>
</comment>
<dbReference type="Pfam" id="PF11104">
    <property type="entry name" value="PilM_2"/>
    <property type="match status" value="1"/>
</dbReference>
<protein>
    <recommendedName>
        <fullName evidence="2">SHS2 domain-containing protein</fullName>
    </recommendedName>
</protein>
<dbReference type="PANTHER" id="PTHR32432:SF3">
    <property type="entry name" value="ETHANOLAMINE UTILIZATION PROTEIN EUTJ"/>
    <property type="match status" value="1"/>
</dbReference>
<evidence type="ECO:0008006" key="2">
    <source>
        <dbReference type="Google" id="ProtNLM"/>
    </source>
</evidence>
<sequence>AEELMELNWKRLLKLDFEKEEVLGLDIGSSAVKLIQLRKDNGVYAVTAAGMVDIAVSEENKNLVSEENKNLGEISTAKAINECLESAEIQTRLAVCSVCGPEVAVRDFKFPSLPSEEIEGAILLEASQVCPFSVDDSAVDYRLISDDDDETRGVLVAATNKLIERKVKLAEEASLSCVLMDVDGLALLNCFSECEVPEAVRTTAILNVGGSYTSLAILGDNDLPFVRDMDYAGNHIIKEIANENHLSVEDVRKILYGGANPRQPQSE</sequence>
<feature type="non-terminal residue" evidence="1">
    <location>
        <position position="1"/>
    </location>
</feature>
<organism evidence="1">
    <name type="scientific">marine sediment metagenome</name>
    <dbReference type="NCBI Taxonomy" id="412755"/>
    <lineage>
        <taxon>unclassified sequences</taxon>
        <taxon>metagenomes</taxon>
        <taxon>ecological metagenomes</taxon>
    </lineage>
</organism>
<dbReference type="InterPro" id="IPR005883">
    <property type="entry name" value="PilM"/>
</dbReference>
<accession>X1J220</accession>
<gene>
    <name evidence="1" type="ORF">S03H2_46122</name>
</gene>
<evidence type="ECO:0000313" key="1">
    <source>
        <dbReference type="EMBL" id="GAH75545.1"/>
    </source>
</evidence>
<dbReference type="AlphaFoldDB" id="X1J220"/>
<feature type="non-terminal residue" evidence="1">
    <location>
        <position position="267"/>
    </location>
</feature>
<dbReference type="SUPFAM" id="SSF53067">
    <property type="entry name" value="Actin-like ATPase domain"/>
    <property type="match status" value="1"/>
</dbReference>
<dbReference type="InterPro" id="IPR043129">
    <property type="entry name" value="ATPase_NBD"/>
</dbReference>
<dbReference type="Gene3D" id="3.30.420.40">
    <property type="match status" value="2"/>
</dbReference>